<evidence type="ECO:0000256" key="5">
    <source>
        <dbReference type="ARBA" id="ARBA00023014"/>
    </source>
</evidence>
<dbReference type="Proteomes" id="UP000217785">
    <property type="component" value="Unassembled WGS sequence"/>
</dbReference>
<dbReference type="InterPro" id="IPR050612">
    <property type="entry name" value="Prok_Mopterin_Oxidored"/>
</dbReference>
<evidence type="ECO:0000259" key="6">
    <source>
        <dbReference type="PROSITE" id="PS51669"/>
    </source>
</evidence>
<comment type="similarity">
    <text evidence="2">Belongs to the prokaryotic molybdopterin-containing oxidoreductase family.</text>
</comment>
<dbReference type="Pfam" id="PF04879">
    <property type="entry name" value="Molybdop_Fe4S4"/>
    <property type="match status" value="1"/>
</dbReference>
<evidence type="ECO:0000256" key="1">
    <source>
        <dbReference type="ARBA" id="ARBA00001942"/>
    </source>
</evidence>
<dbReference type="EMBL" id="BDUF01000014">
    <property type="protein sequence ID" value="GAX89122.1"/>
    <property type="molecule type" value="Genomic_DNA"/>
</dbReference>
<dbReference type="CDD" id="cd02766">
    <property type="entry name" value="MopB_3"/>
    <property type="match status" value="1"/>
</dbReference>
<keyword evidence="5" id="KW-0411">Iron-sulfur</keyword>
<dbReference type="GO" id="GO:0043546">
    <property type="term" value="F:molybdopterin cofactor binding"/>
    <property type="evidence" value="ECO:0007669"/>
    <property type="project" value="InterPro"/>
</dbReference>
<sequence length="664" mass="74919">MRQVRTACPLDCWDCCSMIAFVENGKVVKVEGDPDHPITRGRLCIKGKQLVDRMYHPERILTPKKKVDGQWIDISWDQAFQEIADKMLKAKARYGPTSVMHTFDSGSGGMLKELEGRFFNLFGGYSKAVGSLCWEAGLEAGRYDMGACLSHDPTDHANSKGIVVWGRNVTVTNMHVTPFLKAARKKGARLAIINPLPTDLSESADLQVYPRPGTDGALALAVCRILLETERYDREFVEKNAVGFEEFAAYLRELSVEELCAASEVAVEDVCSLADFYSDRPVTTLLGLGMQRYANGGNTMRAINAVAAMSGNIGVRGGGVNYANRIWSKWLDWDALTLEGQRKEYREISKVEQAEQILQADPPVEVLFVTRSNPVAQVGNRKRTIEAYQSVDCVVLFDMFLHDTAEVADYFLPCTSVFEEEDILYSSMWHPYLIYVNQCVEPLGNAKRDWEIFAGLADRLGFGGEFRRGLHEWMRTALAPLEETGLTLERLQREHFAPAPSAAVPWHDRRFATQSGKYEFYSQTALEEGHSAFPMYLLPWEHPYHNPDLAEKYPYQLLTIHPRHSLNAQHYILKRPDSPVIEISKEIAREKGLQDGDLVRVFNERGELMGRTRIQEKMHPGTVMVEQGWWNQMGVSVNDLTPDRPADFGISIAVYDCLCNIEKA</sequence>
<dbReference type="RefSeq" id="WP_165912528.1">
    <property type="nucleotide sequence ID" value="NZ_BDUF01000014.1"/>
</dbReference>
<evidence type="ECO:0000313" key="8">
    <source>
        <dbReference type="Proteomes" id="UP000217785"/>
    </source>
</evidence>
<dbReference type="Gene3D" id="3.40.50.740">
    <property type="match status" value="1"/>
</dbReference>
<reference evidence="8" key="1">
    <citation type="submission" date="2017-07" db="EMBL/GenBank/DDBJ databases">
        <title>Draft genome sequence of Effusibacillus lacus strain skLN1.</title>
        <authorList>
            <person name="Watanabe M."/>
            <person name="Kojima H."/>
            <person name="Fukui M."/>
        </authorList>
    </citation>
    <scope>NUCLEOTIDE SEQUENCE [LARGE SCALE GENOMIC DNA]</scope>
    <source>
        <strain evidence="8">skLN1</strain>
    </source>
</reference>
<name>A0A292YCH0_9BACL</name>
<dbReference type="PROSITE" id="PS51669">
    <property type="entry name" value="4FE4S_MOW_BIS_MGD"/>
    <property type="match status" value="1"/>
</dbReference>
<comment type="caution">
    <text evidence="7">The sequence shown here is derived from an EMBL/GenBank/DDBJ whole genome shotgun (WGS) entry which is preliminary data.</text>
</comment>
<keyword evidence="4" id="KW-0408">Iron</keyword>
<organism evidence="7 8">
    <name type="scientific">Effusibacillus lacus</name>
    <dbReference type="NCBI Taxonomy" id="1348429"/>
    <lineage>
        <taxon>Bacteria</taxon>
        <taxon>Bacillati</taxon>
        <taxon>Bacillota</taxon>
        <taxon>Bacilli</taxon>
        <taxon>Bacillales</taxon>
        <taxon>Alicyclobacillaceae</taxon>
        <taxon>Effusibacillus</taxon>
    </lineage>
</organism>
<dbReference type="GO" id="GO:0046872">
    <property type="term" value="F:metal ion binding"/>
    <property type="evidence" value="ECO:0007669"/>
    <property type="project" value="UniProtKB-KW"/>
</dbReference>
<comment type="cofactor">
    <cofactor evidence="1">
        <name>Mo-bis(molybdopterin guanine dinucleotide)</name>
        <dbReference type="ChEBI" id="CHEBI:60539"/>
    </cofactor>
</comment>
<dbReference type="Gene3D" id="2.40.40.20">
    <property type="match status" value="1"/>
</dbReference>
<dbReference type="SUPFAM" id="SSF53706">
    <property type="entry name" value="Formate dehydrogenase/DMSO reductase, domains 1-3"/>
    <property type="match status" value="1"/>
</dbReference>
<dbReference type="Gene3D" id="2.20.25.90">
    <property type="entry name" value="ADC-like domains"/>
    <property type="match status" value="1"/>
</dbReference>
<dbReference type="AlphaFoldDB" id="A0A292YCH0"/>
<dbReference type="GO" id="GO:0016491">
    <property type="term" value="F:oxidoreductase activity"/>
    <property type="evidence" value="ECO:0007669"/>
    <property type="project" value="InterPro"/>
</dbReference>
<evidence type="ECO:0000256" key="3">
    <source>
        <dbReference type="ARBA" id="ARBA00022723"/>
    </source>
</evidence>
<dbReference type="InterPro" id="IPR009010">
    <property type="entry name" value="Asp_de-COase-like_dom_sf"/>
</dbReference>
<gene>
    <name evidence="7" type="ORF">EFBL_0740</name>
</gene>
<dbReference type="Pfam" id="PF01568">
    <property type="entry name" value="Molydop_binding"/>
    <property type="match status" value="1"/>
</dbReference>
<evidence type="ECO:0000256" key="2">
    <source>
        <dbReference type="ARBA" id="ARBA00010312"/>
    </source>
</evidence>
<protein>
    <submittedName>
        <fullName evidence="7">Oxidoreductase</fullName>
    </submittedName>
</protein>
<dbReference type="GO" id="GO:0051536">
    <property type="term" value="F:iron-sulfur cluster binding"/>
    <property type="evidence" value="ECO:0007669"/>
    <property type="project" value="UniProtKB-KW"/>
</dbReference>
<dbReference type="Gene3D" id="3.40.228.10">
    <property type="entry name" value="Dimethylsulfoxide Reductase, domain 2"/>
    <property type="match status" value="1"/>
</dbReference>
<keyword evidence="3" id="KW-0479">Metal-binding</keyword>
<evidence type="ECO:0000313" key="7">
    <source>
        <dbReference type="EMBL" id="GAX89122.1"/>
    </source>
</evidence>
<dbReference type="InterPro" id="IPR006657">
    <property type="entry name" value="MoPterin_dinucl-bd_dom"/>
</dbReference>
<dbReference type="Gene3D" id="3.30.2070.10">
    <property type="entry name" value="Formate dehydrogenase/DMSO reductase"/>
    <property type="match status" value="1"/>
</dbReference>
<dbReference type="SMART" id="SM00926">
    <property type="entry name" value="Molybdop_Fe4S4"/>
    <property type="match status" value="1"/>
</dbReference>
<keyword evidence="8" id="KW-1185">Reference proteome</keyword>
<dbReference type="PANTHER" id="PTHR43742:SF6">
    <property type="entry name" value="OXIDOREDUCTASE YYAE-RELATED"/>
    <property type="match status" value="1"/>
</dbReference>
<dbReference type="InterPro" id="IPR006963">
    <property type="entry name" value="Mopterin_OxRdtase_4Fe-4S_dom"/>
</dbReference>
<dbReference type="Pfam" id="PF00384">
    <property type="entry name" value="Molybdopterin"/>
    <property type="match status" value="1"/>
</dbReference>
<dbReference type="InterPro" id="IPR006656">
    <property type="entry name" value="Mopterin_OxRdtase"/>
</dbReference>
<evidence type="ECO:0000256" key="4">
    <source>
        <dbReference type="ARBA" id="ARBA00023004"/>
    </source>
</evidence>
<proteinExistence type="inferred from homology"/>
<dbReference type="PANTHER" id="PTHR43742">
    <property type="entry name" value="TRIMETHYLAMINE-N-OXIDE REDUCTASE"/>
    <property type="match status" value="1"/>
</dbReference>
<feature type="domain" description="4Fe-4S Mo/W bis-MGD-type" evidence="6">
    <location>
        <begin position="1"/>
        <end position="58"/>
    </location>
</feature>
<dbReference type="SUPFAM" id="SSF50692">
    <property type="entry name" value="ADC-like"/>
    <property type="match status" value="1"/>
</dbReference>
<accession>A0A292YCH0</accession>